<dbReference type="KEGG" id="sclo:SCLO_1028580"/>
<dbReference type="PANTHER" id="PTHR24422">
    <property type="entry name" value="CHEMOTAXIS PROTEIN METHYLTRANSFERASE"/>
    <property type="match status" value="1"/>
</dbReference>
<gene>
    <name evidence="2" type="ORF">SCLO_1028580</name>
</gene>
<dbReference type="EMBL" id="AP017655">
    <property type="protein sequence ID" value="BAV65898.1"/>
    <property type="molecule type" value="Genomic_DNA"/>
</dbReference>
<dbReference type="Proteomes" id="UP000218272">
    <property type="component" value="Chromosome SCLO_1"/>
</dbReference>
<evidence type="ECO:0000313" key="2">
    <source>
        <dbReference type="EMBL" id="BAV65898.1"/>
    </source>
</evidence>
<dbReference type="InterPro" id="IPR022642">
    <property type="entry name" value="CheR_C"/>
</dbReference>
<dbReference type="PANTHER" id="PTHR24422:SF10">
    <property type="entry name" value="CHEMOTAXIS PROTEIN METHYLTRANSFERASE 2"/>
    <property type="match status" value="1"/>
</dbReference>
<dbReference type="PROSITE" id="PS50123">
    <property type="entry name" value="CHER"/>
    <property type="match status" value="1"/>
</dbReference>
<organism evidence="2 3">
    <name type="scientific">Sphingobium cloacae</name>
    <dbReference type="NCBI Taxonomy" id="120107"/>
    <lineage>
        <taxon>Bacteria</taxon>
        <taxon>Pseudomonadati</taxon>
        <taxon>Pseudomonadota</taxon>
        <taxon>Alphaproteobacteria</taxon>
        <taxon>Sphingomonadales</taxon>
        <taxon>Sphingomonadaceae</taxon>
        <taxon>Sphingobium</taxon>
    </lineage>
</organism>
<dbReference type="PRINTS" id="PR00996">
    <property type="entry name" value="CHERMTFRASE"/>
</dbReference>
<keyword evidence="3" id="KW-1185">Reference proteome</keyword>
<keyword evidence="2" id="KW-0489">Methyltransferase</keyword>
<accession>A0A1E1F5V9</accession>
<keyword evidence="2" id="KW-0808">Transferase</keyword>
<proteinExistence type="predicted"/>
<dbReference type="InterPro" id="IPR050903">
    <property type="entry name" value="Bact_Chemotaxis_MeTrfase"/>
</dbReference>
<dbReference type="Gene3D" id="3.40.50.150">
    <property type="entry name" value="Vaccinia Virus protein VP39"/>
    <property type="match status" value="1"/>
</dbReference>
<protein>
    <submittedName>
        <fullName evidence="2">Protein-glutamate O-methyltransferase</fullName>
    </submittedName>
</protein>
<dbReference type="SMART" id="SM00138">
    <property type="entry name" value="MeTrc"/>
    <property type="match status" value="1"/>
</dbReference>
<name>A0A1E1F5V9_9SPHN</name>
<dbReference type="Pfam" id="PF01739">
    <property type="entry name" value="CheR"/>
    <property type="match status" value="1"/>
</dbReference>
<dbReference type="GO" id="GO:0008757">
    <property type="term" value="F:S-adenosylmethionine-dependent methyltransferase activity"/>
    <property type="evidence" value="ECO:0007669"/>
    <property type="project" value="InterPro"/>
</dbReference>
<dbReference type="InterPro" id="IPR000780">
    <property type="entry name" value="CheR_MeTrfase"/>
</dbReference>
<dbReference type="InterPro" id="IPR029063">
    <property type="entry name" value="SAM-dependent_MTases_sf"/>
</dbReference>
<dbReference type="SUPFAM" id="SSF47757">
    <property type="entry name" value="Chemotaxis receptor methyltransferase CheR, N-terminal domain"/>
    <property type="match status" value="1"/>
</dbReference>
<dbReference type="AlphaFoldDB" id="A0A1E1F5V9"/>
<reference evidence="2 3" key="1">
    <citation type="submission" date="2016-10" db="EMBL/GenBank/DDBJ databases">
        <title>Complete Genome Sequence of the Nonylphenol-Degrading Bacterium Sphingobium cloacae JCM 10874T.</title>
        <authorList>
            <person name="Ootsuka M."/>
            <person name="Nishizawa T."/>
            <person name="Ohta H."/>
        </authorList>
    </citation>
    <scope>NUCLEOTIDE SEQUENCE [LARGE SCALE GENOMIC DNA]</scope>
    <source>
        <strain evidence="2 3">JCM 10874</strain>
    </source>
</reference>
<evidence type="ECO:0000313" key="3">
    <source>
        <dbReference type="Proteomes" id="UP000218272"/>
    </source>
</evidence>
<dbReference type="SUPFAM" id="SSF53335">
    <property type="entry name" value="S-adenosyl-L-methionine-dependent methyltransferases"/>
    <property type="match status" value="1"/>
</dbReference>
<feature type="domain" description="CheR-type methyltransferase" evidence="1">
    <location>
        <begin position="1"/>
        <end position="268"/>
    </location>
</feature>
<evidence type="ECO:0000259" key="1">
    <source>
        <dbReference type="PROSITE" id="PS50123"/>
    </source>
</evidence>
<sequence>MNPASSATHGGLRLLSALLEARTGQVLSPEREWRAETALKPLLRAYGFGDAAILAAHLARHRDPDLEAAVVDALLNNESSFFRDLQIFGMIRREILPDIRARGKDRRLRIWSAGCSTGQEAYSLAIQLCNDAGHWRGWRIEILATDVSATAIERARAGVFPQMDVQRGLSVNDLIQWFDPVEGGWRANDRLRGMIDFRQDNLLDPHVPSGAYDLLLCRNVMLYFTQERRQKMFGVLQNHSHDHSVLLLGAGETAIGHGDPFVAHPDFRGAYRLPSCAEDAARRAV</sequence>
<dbReference type="GO" id="GO:0032259">
    <property type="term" value="P:methylation"/>
    <property type="evidence" value="ECO:0007669"/>
    <property type="project" value="UniProtKB-KW"/>
</dbReference>